<keyword evidence="3" id="KW-0963">Cytoplasm</keyword>
<dbReference type="InterPro" id="IPR001498">
    <property type="entry name" value="Impact_N"/>
</dbReference>
<dbReference type="InterPro" id="IPR016135">
    <property type="entry name" value="UBQ-conjugating_enzyme/RWD"/>
</dbReference>
<evidence type="ECO:0000256" key="1">
    <source>
        <dbReference type="ARBA" id="ARBA00004496"/>
    </source>
</evidence>
<dbReference type="Pfam" id="PF01205">
    <property type="entry name" value="Impact_N"/>
    <property type="match status" value="1"/>
</dbReference>
<evidence type="ECO:0000256" key="5">
    <source>
        <dbReference type="ARBA" id="ARBA00022845"/>
    </source>
</evidence>
<dbReference type="SUPFAM" id="SSF54211">
    <property type="entry name" value="Ribosomal protein S5 domain 2-like"/>
    <property type="match status" value="1"/>
</dbReference>
<comment type="similarity">
    <text evidence="2">Belongs to the IMPACT family.</text>
</comment>
<dbReference type="Gene3D" id="3.30.230.30">
    <property type="entry name" value="Impact, N-terminal domain"/>
    <property type="match status" value="1"/>
</dbReference>
<feature type="region of interest" description="Disordered" evidence="7">
    <location>
        <begin position="113"/>
        <end position="137"/>
    </location>
</feature>
<proteinExistence type="inferred from homology"/>
<dbReference type="CDD" id="cd23821">
    <property type="entry name" value="RWD_IMPACT"/>
    <property type="match status" value="1"/>
</dbReference>
<gene>
    <name evidence="10" type="primary">LOC111364833</name>
</gene>
<dbReference type="GO" id="GO:0140469">
    <property type="term" value="P:GCN2-mediated signaling"/>
    <property type="evidence" value="ECO:0007669"/>
    <property type="project" value="TreeGrafter"/>
</dbReference>
<evidence type="ECO:0000313" key="10">
    <source>
        <dbReference type="RefSeq" id="XP_022837657.1"/>
    </source>
</evidence>
<dbReference type="InterPro" id="IPR006575">
    <property type="entry name" value="RWD_dom"/>
</dbReference>
<dbReference type="PROSITE" id="PS50908">
    <property type="entry name" value="RWD"/>
    <property type="match status" value="1"/>
</dbReference>
<evidence type="ECO:0000256" key="2">
    <source>
        <dbReference type="ARBA" id="ARBA00007665"/>
    </source>
</evidence>
<keyword evidence="4" id="KW-0678">Repressor</keyword>
<accession>A0A9J7J4Y1</accession>
<dbReference type="GO" id="GO:0006446">
    <property type="term" value="P:regulation of translational initiation"/>
    <property type="evidence" value="ECO:0007669"/>
    <property type="project" value="TreeGrafter"/>
</dbReference>
<dbReference type="RefSeq" id="XP_022837657.1">
    <property type="nucleotide sequence ID" value="XM_022981889.1"/>
</dbReference>
<dbReference type="InterPro" id="IPR036956">
    <property type="entry name" value="Impact_N_sf"/>
</dbReference>
<evidence type="ECO:0000256" key="7">
    <source>
        <dbReference type="SAM" id="MobiDB-lite"/>
    </source>
</evidence>
<keyword evidence="5" id="KW-0810">Translation regulation</keyword>
<dbReference type="PANTHER" id="PTHR16301">
    <property type="entry name" value="IMPACT-RELATED"/>
    <property type="match status" value="1"/>
</dbReference>
<evidence type="ECO:0000259" key="8">
    <source>
        <dbReference type="PROSITE" id="PS50908"/>
    </source>
</evidence>
<dbReference type="GO" id="GO:0005737">
    <property type="term" value="C:cytoplasm"/>
    <property type="evidence" value="ECO:0007669"/>
    <property type="project" value="UniProtKB-SubCell"/>
</dbReference>
<dbReference type="AlphaFoldDB" id="A0A9J7J4Y1"/>
<dbReference type="InterPro" id="IPR020568">
    <property type="entry name" value="Ribosomal_Su5_D2-typ_SF"/>
</dbReference>
<organism evidence="9 10">
    <name type="scientific">Spodoptera litura</name>
    <name type="common">Asian cotton leafworm</name>
    <dbReference type="NCBI Taxonomy" id="69820"/>
    <lineage>
        <taxon>Eukaryota</taxon>
        <taxon>Metazoa</taxon>
        <taxon>Ecdysozoa</taxon>
        <taxon>Arthropoda</taxon>
        <taxon>Hexapoda</taxon>
        <taxon>Insecta</taxon>
        <taxon>Pterygota</taxon>
        <taxon>Neoptera</taxon>
        <taxon>Endopterygota</taxon>
        <taxon>Lepidoptera</taxon>
        <taxon>Glossata</taxon>
        <taxon>Ditrysia</taxon>
        <taxon>Noctuoidea</taxon>
        <taxon>Noctuidae</taxon>
        <taxon>Amphipyrinae</taxon>
        <taxon>Spodoptera</taxon>
    </lineage>
</organism>
<sequence length="269" mass="30851">METDNLTKQDEEIEALNAIYGDDWTMESDKTRSYSIKILEKEYEVVLYVTMPEDYPSQSPPSYEFSAPWMDRKDKSELHQALDEIYLENIGECVVFQWVEKIREVLQTIKPKKRREVNERTKSKSPPTVSSDTSLVHSDCPEITHGEVIVDRKSIFQGHAAEVHSIDDVNAVLTKLKMNKKICNATHNMYAYRIERKTGKGNSILQDCDDDGEAHAGGRMLHLLQILDQKNTLVVVSRWYGGIQLGPDRFRHINNATRQAIQQAGLLKK</sequence>
<dbReference type="Gene3D" id="3.10.110.10">
    <property type="entry name" value="Ubiquitin Conjugating Enzyme"/>
    <property type="match status" value="1"/>
</dbReference>
<dbReference type="Pfam" id="PF05773">
    <property type="entry name" value="RWD"/>
    <property type="match status" value="1"/>
</dbReference>
<evidence type="ECO:0000256" key="3">
    <source>
        <dbReference type="ARBA" id="ARBA00022490"/>
    </source>
</evidence>
<evidence type="ECO:0000256" key="4">
    <source>
        <dbReference type="ARBA" id="ARBA00022491"/>
    </source>
</evidence>
<evidence type="ECO:0000256" key="6">
    <source>
        <dbReference type="ARBA" id="ARBA00023016"/>
    </source>
</evidence>
<dbReference type="Proteomes" id="UP000301870">
    <property type="component" value="Chromosome 5"/>
</dbReference>
<dbReference type="SMART" id="SM00591">
    <property type="entry name" value="RWD"/>
    <property type="match status" value="1"/>
</dbReference>
<protein>
    <submittedName>
        <fullName evidence="10">Protein IMPACT-like</fullName>
    </submittedName>
</protein>
<dbReference type="GeneID" id="111364833"/>
<dbReference type="SUPFAM" id="SSF54495">
    <property type="entry name" value="UBC-like"/>
    <property type="match status" value="1"/>
</dbReference>
<reference evidence="10" key="1">
    <citation type="submission" date="2025-08" db="UniProtKB">
        <authorList>
            <consortium name="RefSeq"/>
        </authorList>
    </citation>
    <scope>IDENTIFICATION</scope>
    <source>
        <strain evidence="10">Ishihara</strain>
        <tissue evidence="10">Whole body</tissue>
    </source>
</reference>
<dbReference type="OrthoDB" id="69641at2759"/>
<dbReference type="KEGG" id="sliu:111364833"/>
<comment type="subcellular location">
    <subcellularLocation>
        <location evidence="1">Cytoplasm</location>
    </subcellularLocation>
</comment>
<feature type="domain" description="RWD" evidence="8">
    <location>
        <begin position="11"/>
        <end position="109"/>
    </location>
</feature>
<name>A0A9J7J4Y1_SPOLT</name>
<feature type="compositionally biased region" description="Polar residues" evidence="7">
    <location>
        <begin position="124"/>
        <end position="136"/>
    </location>
</feature>
<dbReference type="PANTHER" id="PTHR16301:SF25">
    <property type="entry name" value="PROTEIN IMPACT"/>
    <property type="match status" value="1"/>
</dbReference>
<keyword evidence="9" id="KW-1185">Reference proteome</keyword>
<evidence type="ECO:0000313" key="9">
    <source>
        <dbReference type="Proteomes" id="UP000301870"/>
    </source>
</evidence>
<keyword evidence="6" id="KW-0346">Stress response</keyword>
<dbReference type="InterPro" id="IPR023582">
    <property type="entry name" value="Impact"/>
</dbReference>